<dbReference type="RefSeq" id="WP_316392804.1">
    <property type="nucleotide sequence ID" value="NZ_CP136339.1"/>
</dbReference>
<evidence type="ECO:0000313" key="2">
    <source>
        <dbReference type="EMBL" id="WOA52335.1"/>
    </source>
</evidence>
<dbReference type="AlphaFoldDB" id="A0AAX4EZ39"/>
<dbReference type="Proteomes" id="UP001304423">
    <property type="component" value="Chromosome"/>
</dbReference>
<sequence>MIKRLVLLACSYRPGGRCVAGIELVDNVCRGWVRPVCSTGEGQVHDIDRICDNGKSAIKLSVVEIDVGENQNHPMQRENFYFNHGVKWKYISPYRKSHEFLAPFLETPPSLWENGTHSTNGLNDKVPVGMVRRPRQSLFFIRPTRLFIHIATEGGDFGNPHRKVRARFFYNSVEYIFSLMDAGVLDEFKTHENGEYEIFNSYMTVSLAGEHLQHYWKIAASIIRVEP</sequence>
<protein>
    <recommendedName>
        <fullName evidence="1">Dual OB-containing domain-containing protein</fullName>
    </recommendedName>
</protein>
<feature type="domain" description="Dual OB-containing" evidence="1">
    <location>
        <begin position="3"/>
        <end position="222"/>
    </location>
</feature>
<proteinExistence type="predicted"/>
<organism evidence="2 3">
    <name type="scientific">Dickeya solani</name>
    <dbReference type="NCBI Taxonomy" id="1089444"/>
    <lineage>
        <taxon>Bacteria</taxon>
        <taxon>Pseudomonadati</taxon>
        <taxon>Pseudomonadota</taxon>
        <taxon>Gammaproteobacteria</taxon>
        <taxon>Enterobacterales</taxon>
        <taxon>Pectobacteriaceae</taxon>
        <taxon>Dickeya</taxon>
    </lineage>
</organism>
<evidence type="ECO:0000313" key="3">
    <source>
        <dbReference type="Proteomes" id="UP001304423"/>
    </source>
</evidence>
<name>A0AAX4EZ39_9GAMM</name>
<reference evidence="2" key="1">
    <citation type="submission" date="2023-10" db="EMBL/GenBank/DDBJ databases">
        <title>Clonality and diversity in the soft rot Dickeya solani phytopathogen.</title>
        <authorList>
            <person name="Pedron J."/>
            <person name="Van Gijsegem F."/>
            <person name="Portier P."/>
            <person name="Taghouti G."/>
        </authorList>
    </citation>
    <scope>NUCLEOTIDE SEQUENCE</scope>
    <source>
        <strain evidence="2">CFBP5647</strain>
    </source>
</reference>
<dbReference type="InterPro" id="IPR054335">
    <property type="entry name" value="DuOB_dom"/>
</dbReference>
<accession>A0AAX4EZ39</accession>
<dbReference type="Pfam" id="PF22557">
    <property type="entry name" value="DuOB"/>
    <property type="match status" value="1"/>
</dbReference>
<gene>
    <name evidence="2" type="ORF">RXA29_21125</name>
</gene>
<dbReference type="EMBL" id="CP136339">
    <property type="protein sequence ID" value="WOA52335.1"/>
    <property type="molecule type" value="Genomic_DNA"/>
</dbReference>
<evidence type="ECO:0000259" key="1">
    <source>
        <dbReference type="Pfam" id="PF22557"/>
    </source>
</evidence>